<proteinExistence type="predicted"/>
<dbReference type="FunFam" id="3.30.70.270:FF:000020">
    <property type="entry name" value="Transposon Tf2-6 polyprotein-like Protein"/>
    <property type="match status" value="1"/>
</dbReference>
<dbReference type="Gene3D" id="3.30.70.270">
    <property type="match status" value="1"/>
</dbReference>
<dbReference type="Proteomes" id="UP001630127">
    <property type="component" value="Unassembled WGS sequence"/>
</dbReference>
<dbReference type="InterPro" id="IPR043502">
    <property type="entry name" value="DNA/RNA_pol_sf"/>
</dbReference>
<dbReference type="AlphaFoldDB" id="A0ABD3AFE5"/>
<dbReference type="PANTHER" id="PTHR33064">
    <property type="entry name" value="POL PROTEIN"/>
    <property type="match status" value="1"/>
</dbReference>
<sequence>MHRNVKEFREFLGLAGYYKRFLQSYGKIPKPLIDLTKKNGFKWDDQATKAFQQLKSVMISPLVLAMPNFRQQFILEIDASGGGIGDVLMQNARLIAYFGRLWLLNTWAYQFIKNRCCSIIVVVKWRLYIIGNHFIIKTDHLKHMLEQKISTPCQQKWIAKLLGYDFGSYYKKGCKIRWLMCYQGNLKRNNRK</sequence>
<dbReference type="PANTHER" id="PTHR33064:SF40">
    <property type="entry name" value="REVERSE TRANSCRIPTASE_RETROTRANSPOSON-DERIVED PROTEIN RNASE H-LIKE DOMAIN-CONTAINING PROTEIN"/>
    <property type="match status" value="1"/>
</dbReference>
<dbReference type="InterPro" id="IPR043128">
    <property type="entry name" value="Rev_trsase/Diguanyl_cyclase"/>
</dbReference>
<gene>
    <name evidence="2" type="ORF">ACH5RR_008998</name>
</gene>
<evidence type="ECO:0000313" key="2">
    <source>
        <dbReference type="EMBL" id="KAL3529676.1"/>
    </source>
</evidence>
<keyword evidence="3" id="KW-1185">Reference proteome</keyword>
<evidence type="ECO:0000313" key="3">
    <source>
        <dbReference type="Proteomes" id="UP001630127"/>
    </source>
</evidence>
<dbReference type="InterPro" id="IPR051320">
    <property type="entry name" value="Viral_Replic_Matur_Polypro"/>
</dbReference>
<organism evidence="2 3">
    <name type="scientific">Cinchona calisaya</name>
    <dbReference type="NCBI Taxonomy" id="153742"/>
    <lineage>
        <taxon>Eukaryota</taxon>
        <taxon>Viridiplantae</taxon>
        <taxon>Streptophyta</taxon>
        <taxon>Embryophyta</taxon>
        <taxon>Tracheophyta</taxon>
        <taxon>Spermatophyta</taxon>
        <taxon>Magnoliopsida</taxon>
        <taxon>eudicotyledons</taxon>
        <taxon>Gunneridae</taxon>
        <taxon>Pentapetalae</taxon>
        <taxon>asterids</taxon>
        <taxon>lamiids</taxon>
        <taxon>Gentianales</taxon>
        <taxon>Rubiaceae</taxon>
        <taxon>Cinchonoideae</taxon>
        <taxon>Cinchoneae</taxon>
        <taxon>Cinchona</taxon>
    </lineage>
</organism>
<protein>
    <recommendedName>
        <fullName evidence="1">Reverse transcriptase/retrotransposon-derived protein RNase H-like domain-containing protein</fullName>
    </recommendedName>
</protein>
<evidence type="ECO:0000259" key="1">
    <source>
        <dbReference type="Pfam" id="PF17919"/>
    </source>
</evidence>
<comment type="caution">
    <text evidence="2">The sequence shown here is derived from an EMBL/GenBank/DDBJ whole genome shotgun (WGS) entry which is preliminary data.</text>
</comment>
<feature type="domain" description="Reverse transcriptase/retrotransposon-derived protein RNase H-like" evidence="1">
    <location>
        <begin position="43"/>
        <end position="136"/>
    </location>
</feature>
<dbReference type="InterPro" id="IPR041577">
    <property type="entry name" value="RT_RNaseH_2"/>
</dbReference>
<dbReference type="Pfam" id="PF17919">
    <property type="entry name" value="RT_RNaseH_2"/>
    <property type="match status" value="1"/>
</dbReference>
<dbReference type="SUPFAM" id="SSF56672">
    <property type="entry name" value="DNA/RNA polymerases"/>
    <property type="match status" value="1"/>
</dbReference>
<dbReference type="EMBL" id="JBJUIK010000004">
    <property type="protein sequence ID" value="KAL3529676.1"/>
    <property type="molecule type" value="Genomic_DNA"/>
</dbReference>
<accession>A0ABD3AFE5</accession>
<name>A0ABD3AFE5_9GENT</name>
<reference evidence="2 3" key="1">
    <citation type="submission" date="2024-11" db="EMBL/GenBank/DDBJ databases">
        <title>A near-complete genome assembly of Cinchona calisaya.</title>
        <authorList>
            <person name="Lian D.C."/>
            <person name="Zhao X.W."/>
            <person name="Wei L."/>
        </authorList>
    </citation>
    <scope>NUCLEOTIDE SEQUENCE [LARGE SCALE GENOMIC DNA]</scope>
    <source>
        <tissue evidence="2">Nenye</tissue>
    </source>
</reference>